<proteinExistence type="inferred from homology"/>
<sequence>MKITTFLLCVNLLTISAADLFSQKSTVSISANNNSIVEVLDQLKNTSELSIMYSTDELNEAVRISADFKDANLEEVLNHILKDQKVGYIILDDKIIISQKRYVEDVAIQQNQKELKGRVTDVGGAAIPGVNVIIKGTAIGTITDINGDYILSVPEDADAIVFTFIGMKQQEVAYNGQSTINMTMMDDNQGLEEVMVVGFGKQKKASVIGSINTVKPEDLKMPTSSLSTTLAGRLAGVISVQRSGEPGADGADFWIRGISTFGANKSPLILVDGVEVSSGDFNDIEPENIASFSILKDATATAIYGVRGANGVILITTKTGKDVERASISIRAETSFSQPTQIPEFADGVTYMKMYNEAIRMRRPLDPMKFSQEKIDGTAQGLNKYVFPNVDWYNTLFKSMAQSQRGNLNVTGGGKKAQYFLSASIFHDSGILKSDDSMPYNSNIDVKRYNLRNNLTINLTRTTKIDLKISANLEDYNGPVESASSLYGNIMNSNPVAFPIMFPGEGEEHTYFGNKSGGFFSGRYINPYAEMVKGYKESFASTVISSFNFDQKLDFVTKGLSANGLVSFKNWSSTGIKRQIEPFYYEVDTYAYNPESGDYDYNLRQVGSGGRNSLDYELENFGDRKTYVQFALNYARTYGKHDVSGMLLYNHDEYVNGNPDKDADNLYYLLLPYRNQGVAGRFTYSFDNRYFGEFNFGYNGSENFISGKRFGYFPSYAVGYIISNEAYFQSLKETISLLKLRVSYGLVGNDQIGGDRFPYLTQVNLSNGDYGYTFGDNFNNWRDGVSIDQYGNELTTWEVGRKTNIGIEVGLFDDFMLQADVFHEIRDGIFMQRETVPSTVGIGNAKPYANIGKVENRGFDASLEYNKVFGDLVVSARGNFTYATNEVLEIDEPNQTYPYLSKVGRPINQLWGLEAEHLFIDQAEIDNSANHTFGPVLPGDIKYKDVSNGIDGQDRIDVNDMVPMGHPTVPEIVYGFGSFFKYKNVDFSFFFQGVARVSFFLRDIQPFAQNERNVLQAIADDYWNEETQDINAFYPRLSDTENTNNQQNSSWWLRDGDFIRLKNLELGYTYKKARFFANATNLFTISKFKFWDPEMNVGNGNPNYTGTNGLGYPPQRVVNIGVQLKL</sequence>
<keyword evidence="5" id="KW-1185">Reference proteome</keyword>
<dbReference type="InterPro" id="IPR012910">
    <property type="entry name" value="Plug_dom"/>
</dbReference>
<accession>A0ABS5K4K3</accession>
<keyword evidence="1" id="KW-0472">Membrane</keyword>
<feature type="signal peptide" evidence="2">
    <location>
        <begin position="1"/>
        <end position="17"/>
    </location>
</feature>
<keyword evidence="1" id="KW-0998">Cell outer membrane</keyword>
<dbReference type="InterPro" id="IPR039426">
    <property type="entry name" value="TonB-dep_rcpt-like"/>
</dbReference>
<comment type="caution">
    <text evidence="4">The sequence shown here is derived from an EMBL/GenBank/DDBJ whole genome shotgun (WGS) entry which is preliminary data.</text>
</comment>
<evidence type="ECO:0000313" key="5">
    <source>
        <dbReference type="Proteomes" id="UP000721861"/>
    </source>
</evidence>
<feature type="domain" description="TonB-dependent receptor plug" evidence="3">
    <location>
        <begin position="204"/>
        <end position="312"/>
    </location>
</feature>
<dbReference type="NCBIfam" id="TIGR04056">
    <property type="entry name" value="OMP_RagA_SusC"/>
    <property type="match status" value="1"/>
</dbReference>
<dbReference type="Gene3D" id="3.55.50.30">
    <property type="match status" value="1"/>
</dbReference>
<comment type="subcellular location">
    <subcellularLocation>
        <location evidence="1">Cell outer membrane</location>
        <topology evidence="1">Multi-pass membrane protein</topology>
    </subcellularLocation>
</comment>
<evidence type="ECO:0000256" key="1">
    <source>
        <dbReference type="PROSITE-ProRule" id="PRU01360"/>
    </source>
</evidence>
<dbReference type="Gene3D" id="2.170.130.10">
    <property type="entry name" value="TonB-dependent receptor, plug domain"/>
    <property type="match status" value="1"/>
</dbReference>
<dbReference type="EMBL" id="JAGUCN010000001">
    <property type="protein sequence ID" value="MBS2209944.1"/>
    <property type="molecule type" value="Genomic_DNA"/>
</dbReference>
<organism evidence="4 5">
    <name type="scientific">Carboxylicivirga mesophila</name>
    <dbReference type="NCBI Taxonomy" id="1166478"/>
    <lineage>
        <taxon>Bacteria</taxon>
        <taxon>Pseudomonadati</taxon>
        <taxon>Bacteroidota</taxon>
        <taxon>Bacteroidia</taxon>
        <taxon>Marinilabiliales</taxon>
        <taxon>Marinilabiliaceae</taxon>
        <taxon>Carboxylicivirga</taxon>
    </lineage>
</organism>
<evidence type="ECO:0000259" key="3">
    <source>
        <dbReference type="Pfam" id="PF07715"/>
    </source>
</evidence>
<dbReference type="InterPro" id="IPR023997">
    <property type="entry name" value="TonB-dep_OMP_SusC/RagA_CS"/>
</dbReference>
<keyword evidence="2" id="KW-0732">Signal</keyword>
<feature type="chain" id="PRO_5045443735" evidence="2">
    <location>
        <begin position="18"/>
        <end position="1126"/>
    </location>
</feature>
<keyword evidence="1" id="KW-0812">Transmembrane</keyword>
<dbReference type="SUPFAM" id="SSF56935">
    <property type="entry name" value="Porins"/>
    <property type="match status" value="1"/>
</dbReference>
<keyword evidence="1" id="KW-0813">Transport</keyword>
<evidence type="ECO:0000256" key="2">
    <source>
        <dbReference type="SAM" id="SignalP"/>
    </source>
</evidence>
<comment type="similarity">
    <text evidence="1">Belongs to the TonB-dependent receptor family.</text>
</comment>
<dbReference type="Gene3D" id="2.60.40.1120">
    <property type="entry name" value="Carboxypeptidase-like, regulatory domain"/>
    <property type="match status" value="1"/>
</dbReference>
<name>A0ABS5K4K3_9BACT</name>
<evidence type="ECO:0000313" key="4">
    <source>
        <dbReference type="EMBL" id="MBS2209944.1"/>
    </source>
</evidence>
<gene>
    <name evidence="4" type="ORF">KEM09_00915</name>
</gene>
<keyword evidence="4" id="KW-0675">Receptor</keyword>
<dbReference type="Pfam" id="PF07715">
    <property type="entry name" value="Plug"/>
    <property type="match status" value="1"/>
</dbReference>
<protein>
    <submittedName>
        <fullName evidence="4">TonB-dependent receptor</fullName>
    </submittedName>
</protein>
<dbReference type="NCBIfam" id="TIGR04057">
    <property type="entry name" value="SusC_RagA_signa"/>
    <property type="match status" value="1"/>
</dbReference>
<dbReference type="Pfam" id="PF13715">
    <property type="entry name" value="CarbopepD_reg_2"/>
    <property type="match status" value="1"/>
</dbReference>
<dbReference type="Proteomes" id="UP000721861">
    <property type="component" value="Unassembled WGS sequence"/>
</dbReference>
<dbReference type="InterPro" id="IPR008969">
    <property type="entry name" value="CarboxyPept-like_regulatory"/>
</dbReference>
<dbReference type="PROSITE" id="PS52016">
    <property type="entry name" value="TONB_DEPENDENT_REC_3"/>
    <property type="match status" value="1"/>
</dbReference>
<keyword evidence="1" id="KW-1134">Transmembrane beta strand</keyword>
<dbReference type="InterPro" id="IPR023996">
    <property type="entry name" value="TonB-dep_OMP_SusC/RagA"/>
</dbReference>
<dbReference type="SUPFAM" id="SSF49464">
    <property type="entry name" value="Carboxypeptidase regulatory domain-like"/>
    <property type="match status" value="1"/>
</dbReference>
<reference evidence="4 5" key="1">
    <citation type="journal article" date="2014" name="Int. J. Syst. Evol. Microbiol.">
        <title>Carboxylicivirga gen. nov. in the family Marinilabiliaceae with two novel species, Carboxylicivirga mesophila sp. nov. and Carboxylicivirga taeanensis sp. nov., and reclassification of Cytophaga fermentans as Saccharicrinis fermentans gen. nov., comb. nov.</title>
        <authorList>
            <person name="Yang S.H."/>
            <person name="Seo H.S."/>
            <person name="Woo J.H."/>
            <person name="Oh H.M."/>
            <person name="Jang H."/>
            <person name="Lee J.H."/>
            <person name="Kim S.J."/>
            <person name="Kwon K.K."/>
        </authorList>
    </citation>
    <scope>NUCLEOTIDE SEQUENCE [LARGE SCALE GENOMIC DNA]</scope>
    <source>
        <strain evidence="4 5">JCM 18290</strain>
    </source>
</reference>
<dbReference type="InterPro" id="IPR037066">
    <property type="entry name" value="Plug_dom_sf"/>
</dbReference>
<dbReference type="RefSeq" id="WP_212223913.1">
    <property type="nucleotide sequence ID" value="NZ_JAGUCN010000001.1"/>
</dbReference>